<dbReference type="Proteomes" id="UP000663879">
    <property type="component" value="Unassembled WGS sequence"/>
</dbReference>
<feature type="region of interest" description="Disordered" evidence="1">
    <location>
        <begin position="14"/>
        <end position="33"/>
    </location>
</feature>
<evidence type="ECO:0000313" key="3">
    <source>
        <dbReference type="Proteomes" id="UP000663879"/>
    </source>
</evidence>
<accession>A0A814PQ41</accession>
<reference evidence="2" key="1">
    <citation type="submission" date="2021-02" db="EMBL/GenBank/DDBJ databases">
        <authorList>
            <person name="Nowell W R."/>
        </authorList>
    </citation>
    <scope>NUCLEOTIDE SEQUENCE</scope>
    <source>
        <strain evidence="2">Ploen Becks lab</strain>
    </source>
</reference>
<feature type="non-terminal residue" evidence="2">
    <location>
        <position position="1"/>
    </location>
</feature>
<organism evidence="2 3">
    <name type="scientific">Brachionus calyciflorus</name>
    <dbReference type="NCBI Taxonomy" id="104777"/>
    <lineage>
        <taxon>Eukaryota</taxon>
        <taxon>Metazoa</taxon>
        <taxon>Spiralia</taxon>
        <taxon>Gnathifera</taxon>
        <taxon>Rotifera</taxon>
        <taxon>Eurotatoria</taxon>
        <taxon>Monogononta</taxon>
        <taxon>Pseudotrocha</taxon>
        <taxon>Ploima</taxon>
        <taxon>Brachionidae</taxon>
        <taxon>Brachionus</taxon>
    </lineage>
</organism>
<feature type="region of interest" description="Disordered" evidence="1">
    <location>
        <begin position="289"/>
        <end position="310"/>
    </location>
</feature>
<feature type="compositionally biased region" description="Basic and acidic residues" evidence="1">
    <location>
        <begin position="301"/>
        <end position="310"/>
    </location>
</feature>
<comment type="caution">
    <text evidence="2">The sequence shown here is derived from an EMBL/GenBank/DDBJ whole genome shotgun (WGS) entry which is preliminary data.</text>
</comment>
<name>A0A814PQ41_9BILA</name>
<dbReference type="EMBL" id="CAJNOC010008040">
    <property type="protein sequence ID" value="CAF1108934.1"/>
    <property type="molecule type" value="Genomic_DNA"/>
</dbReference>
<protein>
    <submittedName>
        <fullName evidence="2">Uncharacterized protein</fullName>
    </submittedName>
</protein>
<proteinExistence type="predicted"/>
<evidence type="ECO:0000256" key="1">
    <source>
        <dbReference type="SAM" id="MobiDB-lite"/>
    </source>
</evidence>
<gene>
    <name evidence="2" type="ORF">OXX778_LOCUS21528</name>
</gene>
<sequence length="379" mass="44056">KKDYFDLCVTLSKNHTHNKSEERPPRENPPSESFLRKIHSEYNQNASVNVTNKFQIENDNDVSSVQNENDKQADEFNAKKIVEVEAKPKYSFDFISNIITVSESLRDRIRGNKLDGYVQETSTYPSIKIHLFLEKQFESINKTPVNNRILQFDATGSLVSIPIEKSWLCSCVAHTMKRFSRSLKPLIKNFAYHKFICYLFSLLVNSINLEQITNNFKFISIILLSKYQDQKFKHALNNINSALLNRDSELSEEYFKDLINKCSRTNCDPTKGDMTIDIFNQIKSNFSNAEPTNEEEDLEDESKFQQDLSDHNNKRNETIKTSSPFYAHFKNVESDVIRNLASDACDDDSNFYQNSAIFEHLLENFMPYCFIWAGLLFQI</sequence>
<dbReference type="AlphaFoldDB" id="A0A814PQ41"/>
<evidence type="ECO:0000313" key="2">
    <source>
        <dbReference type="EMBL" id="CAF1108934.1"/>
    </source>
</evidence>
<keyword evidence="3" id="KW-1185">Reference proteome</keyword>